<feature type="region of interest" description="Disordered" evidence="1">
    <location>
        <begin position="430"/>
        <end position="472"/>
    </location>
</feature>
<keyword evidence="2" id="KW-1133">Transmembrane helix</keyword>
<dbReference type="AlphaFoldDB" id="A0A127B817"/>
<dbReference type="GeneID" id="28490577"/>
<reference evidence="3 4" key="2">
    <citation type="journal article" date="2016" name="Int. J. Syst. Evol. Microbiol.">
        <title>Pyrococcus kukulkanii sp. nov., a hyperthermophilic, piezophilic archaeon isolated from a deep-sea hydrothermal vent.</title>
        <authorList>
            <person name="Callac N."/>
            <person name="Oger P."/>
            <person name="Lesongeur F."/>
            <person name="Rattray J.E."/>
            <person name="Vannier P."/>
            <person name="Michoud G."/>
            <person name="Beauverger M."/>
            <person name="Gayet N."/>
            <person name="Rouxel O."/>
            <person name="Jebbar M."/>
            <person name="Godfroy A."/>
        </authorList>
    </citation>
    <scope>NUCLEOTIDE SEQUENCE [LARGE SCALE GENOMIC DNA]</scope>
    <source>
        <strain evidence="3 4">NCB100</strain>
    </source>
</reference>
<feature type="compositionally biased region" description="Low complexity" evidence="1">
    <location>
        <begin position="437"/>
        <end position="472"/>
    </location>
</feature>
<dbReference type="RefSeq" id="WP_068320521.1">
    <property type="nucleotide sequence ID" value="NZ_CP010835.1"/>
</dbReference>
<dbReference type="EMBL" id="CP010835">
    <property type="protein sequence ID" value="AMM53405.1"/>
    <property type="molecule type" value="Genomic_DNA"/>
</dbReference>
<reference evidence="4" key="1">
    <citation type="submission" date="2015-02" db="EMBL/GenBank/DDBJ databases">
        <title>Pyrococcus kukulkanii sp. nov., a novel hyperthermophilic archaeon isolated from a deep-sea hydrothermal vent at the Guaymas Basin.</title>
        <authorList>
            <person name="Oger P.M."/>
            <person name="Callac N."/>
            <person name="Jebbar M."/>
            <person name="Godfroy A."/>
        </authorList>
    </citation>
    <scope>NUCLEOTIDE SEQUENCE [LARGE SCALE GENOMIC DNA]</scope>
    <source>
        <strain evidence="4">NCB100</strain>
    </source>
</reference>
<gene>
    <name evidence="3" type="ORF">TQ32_02050</name>
</gene>
<dbReference type="OrthoDB" id="86198at2157"/>
<dbReference type="Proteomes" id="UP000070587">
    <property type="component" value="Chromosome"/>
</dbReference>
<evidence type="ECO:0000313" key="4">
    <source>
        <dbReference type="Proteomes" id="UP000070587"/>
    </source>
</evidence>
<accession>A0A127B817</accession>
<evidence type="ECO:0000256" key="1">
    <source>
        <dbReference type="SAM" id="MobiDB-lite"/>
    </source>
</evidence>
<sequence>MRKALFILVLLILMPFVNAQVGQFESEGKVIGLVNSVTSGEFYLINPLKIKFAHVSIKSVKFFDEEGNEVEDFNIEFQDSIFRFWDPGEKKLVKYSLYAKNITPGEYVLYIFMWGFTETNQLYLLSVYVPVEVKDKPLIFQDAVSFVKDKPNAKVALSGDIIVVYSHVTNLASVPINVTARAEIVSQSGKVVTWREFNQSMNPGDNLIRFELKLPDPLRPGVYELRYRISYERGVYEYSREYWVDIGISFVDMSIEGTNVLQGEDNFAYIVVSSDRSALINVNLTVYAPDYSLENSTKFRIIPGSNIIKLKLPTEKPGRHEVGVKVFYKGFEVGESTGDYLVIGFPTLNSSVKGDSIVVMINNPNAISITATVDYRITWDDGSLVREAKELLLPPGNYTFSIALQRKGAFKYEISLRAFGKEFEVRGAGVIKPPSPTSTTTSFPHSTTTSSSTITTSSESTTSSVTPAAPSPKKGSNWAFLLLLLVLVGIVGISGYYWFNDPKRKRRKRKKPKRKSPLGRK</sequence>
<organism evidence="3 4">
    <name type="scientific">Pyrococcus kukulkanii</name>
    <dbReference type="NCBI Taxonomy" id="1609559"/>
    <lineage>
        <taxon>Archaea</taxon>
        <taxon>Methanobacteriati</taxon>
        <taxon>Methanobacteriota</taxon>
        <taxon>Thermococci</taxon>
        <taxon>Thermococcales</taxon>
        <taxon>Thermococcaceae</taxon>
        <taxon>Pyrococcus</taxon>
    </lineage>
</organism>
<dbReference type="STRING" id="1609559.TQ32_02050"/>
<feature type="transmembrane region" description="Helical" evidence="2">
    <location>
        <begin position="478"/>
        <end position="499"/>
    </location>
</feature>
<dbReference type="KEGG" id="pyc:TQ32_02050"/>
<dbReference type="PATRIC" id="fig|1609559.3.peg.415"/>
<name>A0A127B817_9EURY</name>
<keyword evidence="2" id="KW-0812">Transmembrane</keyword>
<protein>
    <submittedName>
        <fullName evidence="3">Uncharacterized protein</fullName>
    </submittedName>
</protein>
<keyword evidence="2" id="KW-0472">Membrane</keyword>
<proteinExistence type="predicted"/>
<evidence type="ECO:0000256" key="2">
    <source>
        <dbReference type="SAM" id="Phobius"/>
    </source>
</evidence>
<evidence type="ECO:0000313" key="3">
    <source>
        <dbReference type="EMBL" id="AMM53405.1"/>
    </source>
</evidence>